<gene>
    <name evidence="2" type="ORF">Tco_0909845</name>
</gene>
<name>A0ABQ5CRB2_9ASTR</name>
<dbReference type="Proteomes" id="UP001151760">
    <property type="component" value="Unassembled WGS sequence"/>
</dbReference>
<evidence type="ECO:0000313" key="2">
    <source>
        <dbReference type="EMBL" id="GJT29570.1"/>
    </source>
</evidence>
<accession>A0ABQ5CRB2</accession>
<evidence type="ECO:0000256" key="1">
    <source>
        <dbReference type="SAM" id="SignalP"/>
    </source>
</evidence>
<keyword evidence="3" id="KW-1185">Reference proteome</keyword>
<organism evidence="2 3">
    <name type="scientific">Tanacetum coccineum</name>
    <dbReference type="NCBI Taxonomy" id="301880"/>
    <lineage>
        <taxon>Eukaryota</taxon>
        <taxon>Viridiplantae</taxon>
        <taxon>Streptophyta</taxon>
        <taxon>Embryophyta</taxon>
        <taxon>Tracheophyta</taxon>
        <taxon>Spermatophyta</taxon>
        <taxon>Magnoliopsida</taxon>
        <taxon>eudicotyledons</taxon>
        <taxon>Gunneridae</taxon>
        <taxon>Pentapetalae</taxon>
        <taxon>asterids</taxon>
        <taxon>campanulids</taxon>
        <taxon>Asterales</taxon>
        <taxon>Asteraceae</taxon>
        <taxon>Asteroideae</taxon>
        <taxon>Anthemideae</taxon>
        <taxon>Anthemidinae</taxon>
        <taxon>Tanacetum</taxon>
    </lineage>
</organism>
<sequence length="230" mass="26636">MKSPTCLWIFLSALSCRLHSGQQMFSATRIDKFDVEDKVETPEPVDLVVKQPTRRQLYCDARFGICILRERSDRKVIFSWEKTRVEECEKRNSMEHTYEFGVQEVHLPNALFWVFVAETKKNVNPLKKQATNINKGTIAEVAEEEEHKEGLQFTIDRRSDEGSRRILFLPLMAENKSIEVVGAERFLNYKESYGLDLSVGDFFLSGSSSDEAEPKCKVRISFQVLYAYME</sequence>
<comment type="caution">
    <text evidence="2">The sequence shown here is derived from an EMBL/GenBank/DDBJ whole genome shotgun (WGS) entry which is preliminary data.</text>
</comment>
<protein>
    <submittedName>
        <fullName evidence="2">Uncharacterized protein</fullName>
    </submittedName>
</protein>
<proteinExistence type="predicted"/>
<feature type="signal peptide" evidence="1">
    <location>
        <begin position="1"/>
        <end position="21"/>
    </location>
</feature>
<feature type="chain" id="PRO_5047088910" evidence="1">
    <location>
        <begin position="22"/>
        <end position="230"/>
    </location>
</feature>
<reference evidence="2" key="2">
    <citation type="submission" date="2022-01" db="EMBL/GenBank/DDBJ databases">
        <authorList>
            <person name="Yamashiro T."/>
            <person name="Shiraishi A."/>
            <person name="Satake H."/>
            <person name="Nakayama K."/>
        </authorList>
    </citation>
    <scope>NUCLEOTIDE SEQUENCE</scope>
</reference>
<dbReference type="EMBL" id="BQNB010014553">
    <property type="protein sequence ID" value="GJT29570.1"/>
    <property type="molecule type" value="Genomic_DNA"/>
</dbReference>
<reference evidence="2" key="1">
    <citation type="journal article" date="2022" name="Int. J. Mol. Sci.">
        <title>Draft Genome of Tanacetum Coccineum: Genomic Comparison of Closely Related Tanacetum-Family Plants.</title>
        <authorList>
            <person name="Yamashiro T."/>
            <person name="Shiraishi A."/>
            <person name="Nakayama K."/>
            <person name="Satake H."/>
        </authorList>
    </citation>
    <scope>NUCLEOTIDE SEQUENCE</scope>
</reference>
<keyword evidence="1" id="KW-0732">Signal</keyword>
<dbReference type="PROSITE" id="PS51257">
    <property type="entry name" value="PROKAR_LIPOPROTEIN"/>
    <property type="match status" value="1"/>
</dbReference>
<evidence type="ECO:0000313" key="3">
    <source>
        <dbReference type="Proteomes" id="UP001151760"/>
    </source>
</evidence>